<comment type="caution">
    <text evidence="1">The sequence shown here is derived from an EMBL/GenBank/DDBJ whole genome shotgun (WGS) entry which is preliminary data.</text>
</comment>
<dbReference type="Pfam" id="PF13040">
    <property type="entry name" value="Fur_reg_FbpB"/>
    <property type="match status" value="1"/>
</dbReference>
<accession>A0A926NG99</accession>
<reference evidence="1" key="1">
    <citation type="submission" date="2020-09" db="EMBL/GenBank/DDBJ databases">
        <title>A novel bacterium of genus Bacillus, isolated from South China Sea.</title>
        <authorList>
            <person name="Huang H."/>
            <person name="Mo K."/>
            <person name="Hu Y."/>
        </authorList>
    </citation>
    <scope>NUCLEOTIDE SEQUENCE</scope>
    <source>
        <strain evidence="1">IB182487</strain>
    </source>
</reference>
<evidence type="ECO:0000313" key="1">
    <source>
        <dbReference type="EMBL" id="MBD1379478.1"/>
    </source>
</evidence>
<dbReference type="AlphaFoldDB" id="A0A926NG99"/>
<sequence length="46" mass="5620">MILLKPRKDKKSFEQLVKENIQELLNDKQALDRIEKRLEKRRDKLA</sequence>
<dbReference type="EMBL" id="JACXAI010000004">
    <property type="protein sequence ID" value="MBD1379478.1"/>
    <property type="molecule type" value="Genomic_DNA"/>
</dbReference>
<gene>
    <name evidence="1" type="ORF">IC621_04485</name>
</gene>
<protein>
    <submittedName>
        <fullName evidence="1">FbpB family small basic protein</fullName>
    </submittedName>
</protein>
<organism evidence="1 2">
    <name type="scientific">Metabacillus arenae</name>
    <dbReference type="NCBI Taxonomy" id="2771434"/>
    <lineage>
        <taxon>Bacteria</taxon>
        <taxon>Bacillati</taxon>
        <taxon>Bacillota</taxon>
        <taxon>Bacilli</taxon>
        <taxon>Bacillales</taxon>
        <taxon>Bacillaceae</taxon>
        <taxon>Metabacillus</taxon>
    </lineage>
</organism>
<keyword evidence="2" id="KW-1185">Reference proteome</keyword>
<evidence type="ECO:0000313" key="2">
    <source>
        <dbReference type="Proteomes" id="UP000626844"/>
    </source>
</evidence>
<name>A0A926NG99_9BACI</name>
<dbReference type="Proteomes" id="UP000626844">
    <property type="component" value="Unassembled WGS sequence"/>
</dbReference>
<dbReference type="InterPro" id="IPR025004">
    <property type="entry name" value="SenN/SenS"/>
</dbReference>
<proteinExistence type="predicted"/>